<accession>A0A4U9HWX8</accession>
<dbReference type="EMBL" id="LR590464">
    <property type="protein sequence ID" value="VTP69104.1"/>
    <property type="molecule type" value="Genomic_DNA"/>
</dbReference>
<name>A0A4U9HWX8_9ENTR</name>
<evidence type="ECO:0000313" key="1">
    <source>
        <dbReference type="EMBL" id="VTP69104.1"/>
    </source>
</evidence>
<reference evidence="1 2" key="1">
    <citation type="submission" date="2019-05" db="EMBL/GenBank/DDBJ databases">
        <authorList>
            <consortium name="Pathogen Informatics"/>
        </authorList>
    </citation>
    <scope>NUCLEOTIDE SEQUENCE [LARGE SCALE GENOMIC DNA]</scope>
    <source>
        <strain evidence="1 2">NCTC13032</strain>
    </source>
</reference>
<dbReference type="AlphaFoldDB" id="A0A4U9HWX8"/>
<sequence>MDITEDWVEAAFCLQPKDVAYMQRLVQLQDRHTASGLRKAS</sequence>
<dbReference type="Proteomes" id="UP000310719">
    <property type="component" value="Chromosome"/>
</dbReference>
<dbReference type="Gene3D" id="6.20.390.30">
    <property type="match status" value="1"/>
</dbReference>
<evidence type="ECO:0000313" key="2">
    <source>
        <dbReference type="Proteomes" id="UP000310719"/>
    </source>
</evidence>
<protein>
    <submittedName>
        <fullName evidence="1">Enoyl-CoA hydratase</fullName>
    </submittedName>
</protein>
<gene>
    <name evidence="1" type="ORF">NCTC13032_03995</name>
</gene>
<organism evidence="1 2">
    <name type="scientific">Leclercia adecarboxylata</name>
    <dbReference type="NCBI Taxonomy" id="83655"/>
    <lineage>
        <taxon>Bacteria</taxon>
        <taxon>Pseudomonadati</taxon>
        <taxon>Pseudomonadota</taxon>
        <taxon>Gammaproteobacteria</taxon>
        <taxon>Enterobacterales</taxon>
        <taxon>Enterobacteriaceae</taxon>
        <taxon>Leclercia</taxon>
    </lineage>
</organism>
<proteinExistence type="predicted"/>